<keyword evidence="3" id="KW-1185">Reference proteome</keyword>
<comment type="caution">
    <text evidence="2">The sequence shown here is derived from an EMBL/GenBank/DDBJ whole genome shotgun (WGS) entry which is preliminary data.</text>
</comment>
<feature type="chain" id="PRO_5044778904" evidence="1">
    <location>
        <begin position="19"/>
        <end position="163"/>
    </location>
</feature>
<sequence length="163" mass="18323">MNVFLLLLHFYTIKLILTQLLRRFPSAVLNKPSPQPPVILSEVLSVGACLRLLSPPAAPPPHPWLTLSLIPPWTPSRDASCSKTSLCILVDDNDCVVGHDTKYNCDLVKLVVKENYEEVENKFLQWQDFLEVFRDPSDFAGVKNAAQRKLLDELGIPSERCPS</sequence>
<proteinExistence type="predicted"/>
<organism evidence="2 3">
    <name type="scientific">Cinchona calisaya</name>
    <dbReference type="NCBI Taxonomy" id="153742"/>
    <lineage>
        <taxon>Eukaryota</taxon>
        <taxon>Viridiplantae</taxon>
        <taxon>Streptophyta</taxon>
        <taxon>Embryophyta</taxon>
        <taxon>Tracheophyta</taxon>
        <taxon>Spermatophyta</taxon>
        <taxon>Magnoliopsida</taxon>
        <taxon>eudicotyledons</taxon>
        <taxon>Gunneridae</taxon>
        <taxon>Pentapetalae</taxon>
        <taxon>asterids</taxon>
        <taxon>lamiids</taxon>
        <taxon>Gentianales</taxon>
        <taxon>Rubiaceae</taxon>
        <taxon>Cinchonoideae</taxon>
        <taxon>Cinchoneae</taxon>
        <taxon>Cinchona</taxon>
    </lineage>
</organism>
<gene>
    <name evidence="2" type="ORF">ACH5RR_016154</name>
</gene>
<keyword evidence="1" id="KW-0732">Signal</keyword>
<reference evidence="2 3" key="1">
    <citation type="submission" date="2024-11" db="EMBL/GenBank/DDBJ databases">
        <title>A near-complete genome assembly of Cinchona calisaya.</title>
        <authorList>
            <person name="Lian D.C."/>
            <person name="Zhao X.W."/>
            <person name="Wei L."/>
        </authorList>
    </citation>
    <scope>NUCLEOTIDE SEQUENCE [LARGE SCALE GENOMIC DNA]</scope>
    <source>
        <tissue evidence="2">Nenye</tissue>
    </source>
</reference>
<protein>
    <submittedName>
        <fullName evidence="2">Uncharacterized protein</fullName>
    </submittedName>
</protein>
<evidence type="ECO:0000256" key="1">
    <source>
        <dbReference type="SAM" id="SignalP"/>
    </source>
</evidence>
<name>A0ABD2ZYK1_9GENT</name>
<accession>A0ABD2ZYK1</accession>
<evidence type="ECO:0000313" key="2">
    <source>
        <dbReference type="EMBL" id="KAL3523320.1"/>
    </source>
</evidence>
<dbReference type="AlphaFoldDB" id="A0ABD2ZYK1"/>
<evidence type="ECO:0000313" key="3">
    <source>
        <dbReference type="Proteomes" id="UP001630127"/>
    </source>
</evidence>
<dbReference type="EMBL" id="JBJUIK010000007">
    <property type="protein sequence ID" value="KAL3523320.1"/>
    <property type="molecule type" value="Genomic_DNA"/>
</dbReference>
<dbReference type="Proteomes" id="UP001630127">
    <property type="component" value="Unassembled WGS sequence"/>
</dbReference>
<feature type="signal peptide" evidence="1">
    <location>
        <begin position="1"/>
        <end position="18"/>
    </location>
</feature>